<dbReference type="EMBL" id="JADBGQ010000006">
    <property type="protein sequence ID" value="KAG5393007.1"/>
    <property type="molecule type" value="Genomic_DNA"/>
</dbReference>
<protein>
    <submittedName>
        <fullName evidence="1">Uncharacterized protein</fullName>
    </submittedName>
</protein>
<sequence>MEQLHKCPPTLLLTIRWALKDEPSRRSLWPHPRDIHKKSGVDSTTFKTLLHGLAIHVSPG</sequence>
<keyword evidence="2" id="KW-1185">Reference proteome</keyword>
<name>A0ABQ7M2I2_BRACM</name>
<reference evidence="1 2" key="1">
    <citation type="submission" date="2021-03" db="EMBL/GenBank/DDBJ databases">
        <authorList>
            <person name="King G.J."/>
            <person name="Bancroft I."/>
            <person name="Baten A."/>
            <person name="Bloomfield J."/>
            <person name="Borpatragohain P."/>
            <person name="He Z."/>
            <person name="Irish N."/>
            <person name="Irwin J."/>
            <person name="Liu K."/>
            <person name="Mauleon R.P."/>
            <person name="Moore J."/>
            <person name="Morris R."/>
            <person name="Ostergaard L."/>
            <person name="Wang B."/>
            <person name="Wells R."/>
        </authorList>
    </citation>
    <scope>NUCLEOTIDE SEQUENCE [LARGE SCALE GENOMIC DNA]</scope>
    <source>
        <strain evidence="1">R-o-18</strain>
        <tissue evidence="1">Leaf</tissue>
    </source>
</reference>
<gene>
    <name evidence="1" type="primary">A06p021110.1_BraROA</name>
    <name evidence="1" type="ORF">IGI04_022970</name>
</gene>
<accession>A0ABQ7M2I2</accession>
<evidence type="ECO:0000313" key="1">
    <source>
        <dbReference type="EMBL" id="KAG5393007.1"/>
    </source>
</evidence>
<proteinExistence type="predicted"/>
<dbReference type="Proteomes" id="UP000823674">
    <property type="component" value="Chromosome A06"/>
</dbReference>
<organism evidence="1 2">
    <name type="scientific">Brassica rapa subsp. trilocularis</name>
    <dbReference type="NCBI Taxonomy" id="1813537"/>
    <lineage>
        <taxon>Eukaryota</taxon>
        <taxon>Viridiplantae</taxon>
        <taxon>Streptophyta</taxon>
        <taxon>Embryophyta</taxon>
        <taxon>Tracheophyta</taxon>
        <taxon>Spermatophyta</taxon>
        <taxon>Magnoliopsida</taxon>
        <taxon>eudicotyledons</taxon>
        <taxon>Gunneridae</taxon>
        <taxon>Pentapetalae</taxon>
        <taxon>rosids</taxon>
        <taxon>malvids</taxon>
        <taxon>Brassicales</taxon>
        <taxon>Brassicaceae</taxon>
        <taxon>Brassiceae</taxon>
        <taxon>Brassica</taxon>
    </lineage>
</organism>
<evidence type="ECO:0000313" key="2">
    <source>
        <dbReference type="Proteomes" id="UP000823674"/>
    </source>
</evidence>
<comment type="caution">
    <text evidence="1">The sequence shown here is derived from an EMBL/GenBank/DDBJ whole genome shotgun (WGS) entry which is preliminary data.</text>
</comment>